<evidence type="ECO:0000256" key="1">
    <source>
        <dbReference type="ARBA" id="ARBA00004651"/>
    </source>
</evidence>
<comment type="similarity">
    <text evidence="2">Belongs to the chromate ion transporter (CHR) (TC 2.A.51) family.</text>
</comment>
<dbReference type="EMBL" id="JAZAQF010000059">
    <property type="protein sequence ID" value="MFG3818030.1"/>
    <property type="molecule type" value="Genomic_DNA"/>
</dbReference>
<feature type="transmembrane region" description="Helical" evidence="7">
    <location>
        <begin position="201"/>
        <end position="222"/>
    </location>
</feature>
<feature type="transmembrane region" description="Helical" evidence="7">
    <location>
        <begin position="173"/>
        <end position="189"/>
    </location>
</feature>
<dbReference type="NCBIfam" id="TIGR00937">
    <property type="entry name" value="2A51"/>
    <property type="match status" value="1"/>
</dbReference>
<evidence type="ECO:0000256" key="4">
    <source>
        <dbReference type="ARBA" id="ARBA00022692"/>
    </source>
</evidence>
<dbReference type="RefSeq" id="WP_393012872.1">
    <property type="nucleotide sequence ID" value="NZ_JAZAQF010000059.1"/>
</dbReference>
<evidence type="ECO:0000256" key="6">
    <source>
        <dbReference type="ARBA" id="ARBA00023136"/>
    </source>
</evidence>
<evidence type="ECO:0000256" key="2">
    <source>
        <dbReference type="ARBA" id="ARBA00005262"/>
    </source>
</evidence>
<evidence type="ECO:0000313" key="8">
    <source>
        <dbReference type="EMBL" id="MFG3818030.1"/>
    </source>
</evidence>
<keyword evidence="4 7" id="KW-0812">Transmembrane</keyword>
<comment type="subcellular location">
    <subcellularLocation>
        <location evidence="1">Cell membrane</location>
        <topology evidence="1">Multi-pass membrane protein</topology>
    </subcellularLocation>
</comment>
<feature type="transmembrane region" description="Helical" evidence="7">
    <location>
        <begin position="272"/>
        <end position="295"/>
    </location>
</feature>
<keyword evidence="6 7" id="KW-0472">Membrane</keyword>
<evidence type="ECO:0000256" key="5">
    <source>
        <dbReference type="ARBA" id="ARBA00022989"/>
    </source>
</evidence>
<dbReference type="PANTHER" id="PTHR33567">
    <property type="entry name" value="CHROMATE ION TRANSPORTER (EUROFUNG)"/>
    <property type="match status" value="1"/>
</dbReference>
<keyword evidence="3" id="KW-1003">Cell membrane</keyword>
<comment type="caution">
    <text evidence="8">The sequence shown here is derived from an EMBL/GenBank/DDBJ whole genome shotgun (WGS) entry which is preliminary data.</text>
</comment>
<feature type="transmembrane region" description="Helical" evidence="7">
    <location>
        <begin position="367"/>
        <end position="388"/>
    </location>
</feature>
<dbReference type="InterPro" id="IPR003370">
    <property type="entry name" value="Chromate_transpt"/>
</dbReference>
<evidence type="ECO:0000313" key="9">
    <source>
        <dbReference type="Proteomes" id="UP001604335"/>
    </source>
</evidence>
<proteinExistence type="inferred from homology"/>
<feature type="transmembrane region" description="Helical" evidence="7">
    <location>
        <begin position="301"/>
        <end position="325"/>
    </location>
</feature>
<keyword evidence="5 7" id="KW-1133">Transmembrane helix</keyword>
<dbReference type="PIRSF" id="PIRSF004810">
    <property type="entry name" value="ChrA"/>
    <property type="match status" value="1"/>
</dbReference>
<keyword evidence="9" id="KW-1185">Reference proteome</keyword>
<organism evidence="8 9">
    <name type="scientific">Limnothrix redekei LRLZ20PSL1</name>
    <dbReference type="NCBI Taxonomy" id="3112953"/>
    <lineage>
        <taxon>Bacteria</taxon>
        <taxon>Bacillati</taxon>
        <taxon>Cyanobacteriota</taxon>
        <taxon>Cyanophyceae</taxon>
        <taxon>Pseudanabaenales</taxon>
        <taxon>Pseudanabaenaceae</taxon>
        <taxon>Limnothrix</taxon>
    </lineage>
</organism>
<accession>A0ABW7CD01</accession>
<feature type="transmembrane region" description="Helical" evidence="7">
    <location>
        <begin position="84"/>
        <end position="110"/>
    </location>
</feature>
<dbReference type="PANTHER" id="PTHR33567:SF3">
    <property type="entry name" value="CHROMATE ION TRANSPORTER (EUROFUNG)"/>
    <property type="match status" value="1"/>
</dbReference>
<evidence type="ECO:0000256" key="7">
    <source>
        <dbReference type="SAM" id="Phobius"/>
    </source>
</evidence>
<dbReference type="Pfam" id="PF02417">
    <property type="entry name" value="Chromate_transp"/>
    <property type="match status" value="2"/>
</dbReference>
<name>A0ABW7CD01_9CYAN</name>
<feature type="transmembrane region" description="Helical" evidence="7">
    <location>
        <begin position="116"/>
        <end position="140"/>
    </location>
</feature>
<feature type="transmembrane region" description="Helical" evidence="7">
    <location>
        <begin position="337"/>
        <end position="361"/>
    </location>
</feature>
<feature type="transmembrane region" description="Helical" evidence="7">
    <location>
        <begin position="234"/>
        <end position="260"/>
    </location>
</feature>
<protein>
    <submittedName>
        <fullName evidence="8">Chromate efflux transporter</fullName>
    </submittedName>
</protein>
<evidence type="ECO:0000256" key="3">
    <source>
        <dbReference type="ARBA" id="ARBA00022475"/>
    </source>
</evidence>
<sequence>MTAASPTPSLPDRLRELARLFLTLGVTGFGGPQAHMALMNEAVVVQRGWLTAEEFTEGIAVCEMLPGPASTQLGIYIGYCRAGWLGALLAGICFIAPAWVMVVALAWAYFRYGALPAVSALFLGISPAVVAIVLTFCWKLGRKVLLGGDRPWIRWAIALGAFGLLRFSTWGVLWAFVLAGLAGLVLFGPRRSALGAIGPWGILLPTFVAALPLESLTVASFWGWERIHTYGPELISTFLRAGTLVFGGGLTIVPLLELEVVQRLGWLTRPEFLHGVAIGQVTPGPVLLTVAFVGYKVAGVLGALTATVAVFLPSFGFVGLAAPLLRRSRHNPWVRAFLQGITPAVLGAILAVTLPLVQAALQIDRGVAWLSAATGALLILGMVGLLRWRLAAWQVLAFGAIAGGLLGLVPGAIG</sequence>
<feature type="transmembrane region" description="Helical" evidence="7">
    <location>
        <begin position="395"/>
        <end position="413"/>
    </location>
</feature>
<reference evidence="9" key="1">
    <citation type="journal article" date="2024" name="Algal Res.">
        <title>Biochemical, toxicological and genomic investigation of a high-biomass producing Limnothrix strain isolated from Italian shallow drinking water reservoir.</title>
        <authorList>
            <person name="Simonazzi M."/>
            <person name="Shishido T.K."/>
            <person name="Delbaje E."/>
            <person name="Wahlsten M."/>
            <person name="Fewer D.P."/>
            <person name="Sivonen K."/>
            <person name="Pezzolesi L."/>
            <person name="Pistocchi R."/>
        </authorList>
    </citation>
    <scope>NUCLEOTIDE SEQUENCE [LARGE SCALE GENOMIC DNA]</scope>
    <source>
        <strain evidence="9">LRLZ20PSL1</strain>
    </source>
</reference>
<dbReference type="InterPro" id="IPR014047">
    <property type="entry name" value="Chr_Tranpt_l_chain"/>
</dbReference>
<gene>
    <name evidence="8" type="primary">chrA</name>
    <name evidence="8" type="ORF">VPK24_10320</name>
</gene>
<dbReference type="Proteomes" id="UP001604335">
    <property type="component" value="Unassembled WGS sequence"/>
</dbReference>